<dbReference type="NCBIfam" id="NF001806">
    <property type="entry name" value="PRK00521.3-4"/>
    <property type="match status" value="1"/>
</dbReference>
<keyword evidence="4" id="KW-1185">Reference proteome</keyword>
<reference evidence="3 4" key="1">
    <citation type="submission" date="2023-01" db="EMBL/GenBank/DDBJ databases">
        <title>Description of Helicobacter ibis sp. nov. isolated from faecal droppings of black-faced ibis (Theristicus melanopis).</title>
        <authorList>
            <person name="Lopez-Cantillo M."/>
            <person name="Vidal-Veuthey B."/>
            <person name="Mella A."/>
            <person name="De La Haba R."/>
            <person name="Collado L."/>
        </authorList>
    </citation>
    <scope>NUCLEOTIDE SEQUENCE [LARGE SCALE GENOMIC DNA]</scope>
    <source>
        <strain evidence="3 4">A82</strain>
    </source>
</reference>
<dbReference type="EMBL" id="JAQHXR010000004">
    <property type="protein sequence ID" value="MDA3969401.1"/>
    <property type="molecule type" value="Genomic_DNA"/>
</dbReference>
<comment type="subcellular location">
    <subcellularLocation>
        <location evidence="2">Cytoplasm</location>
    </subcellularLocation>
</comment>
<evidence type="ECO:0000313" key="3">
    <source>
        <dbReference type="EMBL" id="MDA3969401.1"/>
    </source>
</evidence>
<dbReference type="RefSeq" id="WP_271021757.1">
    <property type="nucleotide sequence ID" value="NZ_JAQHXR010000004.1"/>
</dbReference>
<dbReference type="Pfam" id="PF02033">
    <property type="entry name" value="RBFA"/>
    <property type="match status" value="1"/>
</dbReference>
<evidence type="ECO:0000256" key="1">
    <source>
        <dbReference type="ARBA" id="ARBA00022517"/>
    </source>
</evidence>
<dbReference type="HAMAP" id="MF_00003">
    <property type="entry name" value="RbfA"/>
    <property type="match status" value="1"/>
</dbReference>
<dbReference type="InterPro" id="IPR015946">
    <property type="entry name" value="KH_dom-like_a/b"/>
</dbReference>
<sequence length="118" mass="13726">MKSIKLQRTESLLKEIVGIALSQLNDTRLSSLNVVDVQCSKGKYNAQVFLSADYDEKEQIEILQQLKKANGIIKEYCLEETGWFRCPDFKFIFDNTLEQQNKLESIFQQIKSENDDKQ</sequence>
<dbReference type="InterPro" id="IPR023799">
    <property type="entry name" value="RbfA_dom_sf"/>
</dbReference>
<dbReference type="NCBIfam" id="TIGR00082">
    <property type="entry name" value="rbfA"/>
    <property type="match status" value="1"/>
</dbReference>
<keyword evidence="2" id="KW-0963">Cytoplasm</keyword>
<evidence type="ECO:0000313" key="4">
    <source>
        <dbReference type="Proteomes" id="UP001210261"/>
    </source>
</evidence>
<protein>
    <recommendedName>
        <fullName evidence="2">Ribosome-binding factor A</fullName>
    </recommendedName>
</protein>
<evidence type="ECO:0000256" key="2">
    <source>
        <dbReference type="HAMAP-Rule" id="MF_00003"/>
    </source>
</evidence>
<dbReference type="InterPro" id="IPR000238">
    <property type="entry name" value="RbfA"/>
</dbReference>
<name>A0ABT4VH81_9HELI</name>
<accession>A0ABT4VH81</accession>
<gene>
    <name evidence="2 3" type="primary">rbfA</name>
    <name evidence="3" type="ORF">PF021_06930</name>
</gene>
<dbReference type="Gene3D" id="3.30.300.20">
    <property type="match status" value="1"/>
</dbReference>
<proteinExistence type="inferred from homology"/>
<dbReference type="SUPFAM" id="SSF89919">
    <property type="entry name" value="Ribosome-binding factor A, RbfA"/>
    <property type="match status" value="1"/>
</dbReference>
<comment type="caution">
    <text evidence="3">The sequence shown here is derived from an EMBL/GenBank/DDBJ whole genome shotgun (WGS) entry which is preliminary data.</text>
</comment>
<dbReference type="Proteomes" id="UP001210261">
    <property type="component" value="Unassembled WGS sequence"/>
</dbReference>
<keyword evidence="1 2" id="KW-0690">Ribosome biogenesis</keyword>
<organism evidence="3 4">
    <name type="scientific">Helicobacter ibis</name>
    <dbReference type="NCBI Taxonomy" id="2962633"/>
    <lineage>
        <taxon>Bacteria</taxon>
        <taxon>Pseudomonadati</taxon>
        <taxon>Campylobacterota</taxon>
        <taxon>Epsilonproteobacteria</taxon>
        <taxon>Campylobacterales</taxon>
        <taxon>Helicobacteraceae</taxon>
        <taxon>Helicobacter</taxon>
    </lineage>
</organism>
<comment type="subunit">
    <text evidence="2">Monomer. Binds 30S ribosomal subunits, but not 50S ribosomal subunits or 70S ribosomes.</text>
</comment>
<comment type="similarity">
    <text evidence="2">Belongs to the RbfA family.</text>
</comment>
<comment type="function">
    <text evidence="2">One of several proteins that assist in the late maturation steps of the functional core of the 30S ribosomal subunit. Associates with free 30S ribosomal subunits (but not with 30S subunits that are part of 70S ribosomes or polysomes). Required for efficient processing of 16S rRNA. May interact with the 5'-terminal helix region of 16S rRNA.</text>
</comment>